<evidence type="ECO:0000256" key="3">
    <source>
        <dbReference type="ARBA" id="ARBA00022538"/>
    </source>
</evidence>
<evidence type="ECO:0000256" key="1">
    <source>
        <dbReference type="ARBA" id="ARBA00004141"/>
    </source>
</evidence>
<feature type="transmembrane region" description="Helical" evidence="12">
    <location>
        <begin position="59"/>
        <end position="80"/>
    </location>
</feature>
<comment type="caution">
    <text evidence="14">The sequence shown here is derived from an EMBL/GenBank/DDBJ whole genome shotgun (WGS) entry which is preliminary data.</text>
</comment>
<feature type="transmembrane region" description="Helical" evidence="12">
    <location>
        <begin position="86"/>
        <end position="111"/>
    </location>
</feature>
<evidence type="ECO:0000259" key="13">
    <source>
        <dbReference type="Pfam" id="PF00520"/>
    </source>
</evidence>
<keyword evidence="11 14" id="KW-0407">Ion channel</keyword>
<feature type="domain" description="Ion transport" evidence="13">
    <location>
        <begin position="66"/>
        <end position="277"/>
    </location>
</feature>
<dbReference type="EMBL" id="QWKZ01000091">
    <property type="protein sequence ID" value="RIH83008.1"/>
    <property type="molecule type" value="Genomic_DNA"/>
</dbReference>
<evidence type="ECO:0000256" key="6">
    <source>
        <dbReference type="ARBA" id="ARBA00022882"/>
    </source>
</evidence>
<keyword evidence="7" id="KW-0630">Potassium</keyword>
<keyword evidence="4 12" id="KW-0812">Transmembrane</keyword>
<evidence type="ECO:0000256" key="4">
    <source>
        <dbReference type="ARBA" id="ARBA00022692"/>
    </source>
</evidence>
<keyword evidence="10 12" id="KW-0472">Membrane</keyword>
<evidence type="ECO:0000256" key="11">
    <source>
        <dbReference type="ARBA" id="ARBA00023303"/>
    </source>
</evidence>
<name>A0A399EGC1_9DEIN</name>
<dbReference type="Gene3D" id="1.20.120.350">
    <property type="entry name" value="Voltage-gated potassium channels. Chain C"/>
    <property type="match status" value="1"/>
</dbReference>
<dbReference type="AlphaFoldDB" id="A0A399EGC1"/>
<evidence type="ECO:0000313" key="15">
    <source>
        <dbReference type="Proteomes" id="UP000265800"/>
    </source>
</evidence>
<accession>A0A399EGC1</accession>
<evidence type="ECO:0000256" key="8">
    <source>
        <dbReference type="ARBA" id="ARBA00022989"/>
    </source>
</evidence>
<evidence type="ECO:0000313" key="14">
    <source>
        <dbReference type="EMBL" id="RIH83008.1"/>
    </source>
</evidence>
<dbReference type="PANTHER" id="PTHR11537">
    <property type="entry name" value="VOLTAGE-GATED POTASSIUM CHANNEL"/>
    <property type="match status" value="1"/>
</dbReference>
<evidence type="ECO:0000256" key="7">
    <source>
        <dbReference type="ARBA" id="ARBA00022958"/>
    </source>
</evidence>
<evidence type="ECO:0000256" key="9">
    <source>
        <dbReference type="ARBA" id="ARBA00023065"/>
    </source>
</evidence>
<dbReference type="GO" id="GO:0005249">
    <property type="term" value="F:voltage-gated potassium channel activity"/>
    <property type="evidence" value="ECO:0007669"/>
    <property type="project" value="InterPro"/>
</dbReference>
<dbReference type="GO" id="GO:0001508">
    <property type="term" value="P:action potential"/>
    <property type="evidence" value="ECO:0007669"/>
    <property type="project" value="TreeGrafter"/>
</dbReference>
<dbReference type="InterPro" id="IPR005821">
    <property type="entry name" value="Ion_trans_dom"/>
</dbReference>
<dbReference type="InterPro" id="IPR028325">
    <property type="entry name" value="VG_K_chnl"/>
</dbReference>
<dbReference type="PRINTS" id="PR00169">
    <property type="entry name" value="KCHANNEL"/>
</dbReference>
<feature type="transmembrane region" description="Helical" evidence="12">
    <location>
        <begin position="12"/>
        <end position="35"/>
    </location>
</feature>
<evidence type="ECO:0000256" key="10">
    <source>
        <dbReference type="ARBA" id="ARBA00023136"/>
    </source>
</evidence>
<reference evidence="14 15" key="1">
    <citation type="submission" date="2018-08" db="EMBL/GenBank/DDBJ databases">
        <title>Meiothermus luteus KCTC 52599 genome sequencing project.</title>
        <authorList>
            <person name="Da Costa M.S."/>
            <person name="Albuquerque L."/>
            <person name="Raposo P."/>
            <person name="Froufe H.J.C."/>
            <person name="Barroso C.S."/>
            <person name="Egas C."/>
        </authorList>
    </citation>
    <scope>NUCLEOTIDE SEQUENCE [LARGE SCALE GENOMIC DNA]</scope>
    <source>
        <strain evidence="14 15">KCTC 52599</strain>
    </source>
</reference>
<dbReference type="SUPFAM" id="SSF81324">
    <property type="entry name" value="Voltage-gated potassium channels"/>
    <property type="match status" value="1"/>
</dbReference>
<evidence type="ECO:0000256" key="12">
    <source>
        <dbReference type="SAM" id="Phobius"/>
    </source>
</evidence>
<dbReference type="RefSeq" id="WP_119360861.1">
    <property type="nucleotide sequence ID" value="NZ_QWKZ01000091.1"/>
</dbReference>
<dbReference type="Proteomes" id="UP000265800">
    <property type="component" value="Unassembled WGS sequence"/>
</dbReference>
<evidence type="ECO:0000256" key="2">
    <source>
        <dbReference type="ARBA" id="ARBA00022448"/>
    </source>
</evidence>
<protein>
    <submittedName>
        <fullName evidence="14">Cyclic nucleotide-gated potassium channel</fullName>
    </submittedName>
</protein>
<evidence type="ECO:0000256" key="5">
    <source>
        <dbReference type="ARBA" id="ARBA00022826"/>
    </source>
</evidence>
<dbReference type="Pfam" id="PF00520">
    <property type="entry name" value="Ion_trans"/>
    <property type="match status" value="1"/>
</dbReference>
<keyword evidence="8 12" id="KW-1133">Transmembrane helix</keyword>
<keyword evidence="15" id="KW-1185">Reference proteome</keyword>
<sequence length="322" mass="35428">MTTTDTVDFLRYYAPQSGLIGAACTALLFFLALALKRRYGALRPILVDILDGGGTATQAAAWGVRFLTLLTLLSVLAIILETEPSVYLAYGGLLMGVEVFALSVFTLELLLRLYLAPEITGERDRLQATWRYLKSPMGLVDLLTVLPGWFFFFPGSEQLVAVRVLRVLRLLKLGQYAEALGLLDDVLRQKRDLLLTTVTLAFVVLVLLSTLMFVLEGPYQPEKLGSIPQALWWGMVTMATIGYGDVVPITPAGKLLSGLVAFLGIGLFALPTAILATGLLEVLQQRKDPVRQVLEDLLQAHQEGRLGEDSPLWQEAKRVLKQ</sequence>
<organism evidence="14 15">
    <name type="scientific">Meiothermus luteus</name>
    <dbReference type="NCBI Taxonomy" id="2026184"/>
    <lineage>
        <taxon>Bacteria</taxon>
        <taxon>Thermotogati</taxon>
        <taxon>Deinococcota</taxon>
        <taxon>Deinococci</taxon>
        <taxon>Thermales</taxon>
        <taxon>Thermaceae</taxon>
        <taxon>Meiothermus</taxon>
    </lineage>
</organism>
<dbReference type="OrthoDB" id="9799090at2"/>
<keyword evidence="5" id="KW-0631">Potassium channel</keyword>
<dbReference type="GO" id="GO:0008076">
    <property type="term" value="C:voltage-gated potassium channel complex"/>
    <property type="evidence" value="ECO:0007669"/>
    <property type="project" value="InterPro"/>
</dbReference>
<feature type="transmembrane region" description="Helical" evidence="12">
    <location>
        <begin position="256"/>
        <end position="283"/>
    </location>
</feature>
<keyword evidence="6" id="KW-0851">Voltage-gated channel</keyword>
<keyword evidence="3" id="KW-0633">Potassium transport</keyword>
<keyword evidence="9" id="KW-0406">Ion transport</keyword>
<feature type="transmembrane region" description="Helical" evidence="12">
    <location>
        <begin position="193"/>
        <end position="215"/>
    </location>
</feature>
<proteinExistence type="predicted"/>
<comment type="subcellular location">
    <subcellularLocation>
        <location evidence="1">Membrane</location>
        <topology evidence="1">Multi-pass membrane protein</topology>
    </subcellularLocation>
</comment>
<gene>
    <name evidence="14" type="ORF">Mlute_02329</name>
</gene>
<keyword evidence="2" id="KW-0813">Transport</keyword>
<dbReference type="InterPro" id="IPR027359">
    <property type="entry name" value="Volt_channel_dom_sf"/>
</dbReference>
<dbReference type="Gene3D" id="1.10.287.70">
    <property type="match status" value="1"/>
</dbReference>
<feature type="transmembrane region" description="Helical" evidence="12">
    <location>
        <begin position="227"/>
        <end position="244"/>
    </location>
</feature>
<dbReference type="PANTHER" id="PTHR11537:SF254">
    <property type="entry name" value="POTASSIUM VOLTAGE-GATED CHANNEL PROTEIN SHAB"/>
    <property type="match status" value="1"/>
</dbReference>